<dbReference type="PANTHER" id="PTHR22617:SF43">
    <property type="entry name" value="PROTEIN PILI"/>
    <property type="match status" value="1"/>
</dbReference>
<dbReference type="PROSITE" id="PS50851">
    <property type="entry name" value="CHEW"/>
    <property type="match status" value="1"/>
</dbReference>
<dbReference type="EMBL" id="JAVDWA010000001">
    <property type="protein sequence ID" value="MDR7071294.1"/>
    <property type="molecule type" value="Genomic_DNA"/>
</dbReference>
<proteinExistence type="predicted"/>
<accession>A0ABU1TVQ1</accession>
<reference evidence="2 3" key="1">
    <citation type="submission" date="2023-07" db="EMBL/GenBank/DDBJ databases">
        <title>Sorghum-associated microbial communities from plants grown in Nebraska, USA.</title>
        <authorList>
            <person name="Schachtman D."/>
        </authorList>
    </citation>
    <scope>NUCLEOTIDE SEQUENCE [LARGE SCALE GENOMIC DNA]</scope>
    <source>
        <strain evidence="2 3">BE211</strain>
    </source>
</reference>
<dbReference type="PANTHER" id="PTHR22617">
    <property type="entry name" value="CHEMOTAXIS SENSOR HISTIDINE KINASE-RELATED"/>
    <property type="match status" value="1"/>
</dbReference>
<dbReference type="RefSeq" id="WP_310255794.1">
    <property type="nucleotide sequence ID" value="NZ_JAVDWA010000001.1"/>
</dbReference>
<dbReference type="InterPro" id="IPR036061">
    <property type="entry name" value="CheW-like_dom_sf"/>
</dbReference>
<protein>
    <submittedName>
        <fullName evidence="2">Purine-binding chemotaxis protein CheW</fullName>
    </submittedName>
</protein>
<evidence type="ECO:0000259" key="1">
    <source>
        <dbReference type="PROSITE" id="PS50851"/>
    </source>
</evidence>
<name>A0ABU1TVQ1_9BACL</name>
<dbReference type="Proteomes" id="UP001258181">
    <property type="component" value="Unassembled WGS sequence"/>
</dbReference>
<dbReference type="SUPFAM" id="SSF50341">
    <property type="entry name" value="CheW-like"/>
    <property type="match status" value="1"/>
</dbReference>
<dbReference type="Gene3D" id="2.40.50.180">
    <property type="entry name" value="CheA-289, Domain 4"/>
    <property type="match status" value="1"/>
</dbReference>
<dbReference type="Pfam" id="PF01584">
    <property type="entry name" value="CheW"/>
    <property type="match status" value="1"/>
</dbReference>
<dbReference type="SMART" id="SM00260">
    <property type="entry name" value="CheW"/>
    <property type="match status" value="1"/>
</dbReference>
<gene>
    <name evidence="2" type="ORF">J2X07_000269</name>
</gene>
<sequence length="145" mass="15960">MSLSTQSLKMVMVTYGDEQYCLNIDHVASIERVSEITAMPDLPAEILGVIHLRGNIIPIIDFGQLIGTEKITVTDHSRIVVLQNEQGFIGLLTEAATDVIDLQTEAIQSPGISQNEESIIQGVAKHKEQLIMVLNCPFIFKKTNA</sequence>
<evidence type="ECO:0000313" key="3">
    <source>
        <dbReference type="Proteomes" id="UP001258181"/>
    </source>
</evidence>
<organism evidence="2 3">
    <name type="scientific">Fictibacillus barbaricus</name>
    <dbReference type="NCBI Taxonomy" id="182136"/>
    <lineage>
        <taxon>Bacteria</taxon>
        <taxon>Bacillati</taxon>
        <taxon>Bacillota</taxon>
        <taxon>Bacilli</taxon>
        <taxon>Bacillales</taxon>
        <taxon>Fictibacillaceae</taxon>
        <taxon>Fictibacillus</taxon>
    </lineage>
</organism>
<feature type="domain" description="CheW-like" evidence="1">
    <location>
        <begin position="7"/>
        <end position="145"/>
    </location>
</feature>
<evidence type="ECO:0000313" key="2">
    <source>
        <dbReference type="EMBL" id="MDR7071294.1"/>
    </source>
</evidence>
<keyword evidence="3" id="KW-1185">Reference proteome</keyword>
<comment type="caution">
    <text evidence="2">The sequence shown here is derived from an EMBL/GenBank/DDBJ whole genome shotgun (WGS) entry which is preliminary data.</text>
</comment>
<dbReference type="InterPro" id="IPR039315">
    <property type="entry name" value="CheW"/>
</dbReference>
<dbReference type="InterPro" id="IPR002545">
    <property type="entry name" value="CheW-lke_dom"/>
</dbReference>
<dbReference type="Gene3D" id="2.30.30.40">
    <property type="entry name" value="SH3 Domains"/>
    <property type="match status" value="1"/>
</dbReference>